<keyword evidence="3" id="KW-1185">Reference proteome</keyword>
<feature type="region of interest" description="Disordered" evidence="1">
    <location>
        <begin position="15"/>
        <end position="50"/>
    </location>
</feature>
<sequence>MAKLGSIIKRASVSCNKNSSSHHYPRGPHRGVRDGSTNGSEAVIATAQEGRRRIATEERALCVTPVGSLSLRAALSLIRSRRNQTEQGFSLIDRWRAVDETE</sequence>
<gene>
    <name evidence="2" type="ORF">PIB30_053464</name>
</gene>
<name>A0ABU6VGN5_9FABA</name>
<evidence type="ECO:0000256" key="1">
    <source>
        <dbReference type="SAM" id="MobiDB-lite"/>
    </source>
</evidence>
<comment type="caution">
    <text evidence="2">The sequence shown here is derived from an EMBL/GenBank/DDBJ whole genome shotgun (WGS) entry which is preliminary data.</text>
</comment>
<accession>A0ABU6VGN5</accession>
<proteinExistence type="predicted"/>
<dbReference type="EMBL" id="JASCZI010151432">
    <property type="protein sequence ID" value="MED6172815.1"/>
    <property type="molecule type" value="Genomic_DNA"/>
</dbReference>
<protein>
    <submittedName>
        <fullName evidence="2">Uncharacterized protein</fullName>
    </submittedName>
</protein>
<evidence type="ECO:0000313" key="2">
    <source>
        <dbReference type="EMBL" id="MED6172815.1"/>
    </source>
</evidence>
<organism evidence="2 3">
    <name type="scientific">Stylosanthes scabra</name>
    <dbReference type="NCBI Taxonomy" id="79078"/>
    <lineage>
        <taxon>Eukaryota</taxon>
        <taxon>Viridiplantae</taxon>
        <taxon>Streptophyta</taxon>
        <taxon>Embryophyta</taxon>
        <taxon>Tracheophyta</taxon>
        <taxon>Spermatophyta</taxon>
        <taxon>Magnoliopsida</taxon>
        <taxon>eudicotyledons</taxon>
        <taxon>Gunneridae</taxon>
        <taxon>Pentapetalae</taxon>
        <taxon>rosids</taxon>
        <taxon>fabids</taxon>
        <taxon>Fabales</taxon>
        <taxon>Fabaceae</taxon>
        <taxon>Papilionoideae</taxon>
        <taxon>50 kb inversion clade</taxon>
        <taxon>dalbergioids sensu lato</taxon>
        <taxon>Dalbergieae</taxon>
        <taxon>Pterocarpus clade</taxon>
        <taxon>Stylosanthes</taxon>
    </lineage>
</organism>
<dbReference type="Proteomes" id="UP001341840">
    <property type="component" value="Unassembled WGS sequence"/>
</dbReference>
<evidence type="ECO:0000313" key="3">
    <source>
        <dbReference type="Proteomes" id="UP001341840"/>
    </source>
</evidence>
<reference evidence="2 3" key="1">
    <citation type="journal article" date="2023" name="Plants (Basel)">
        <title>Bridging the Gap: Combining Genomics and Transcriptomics Approaches to Understand Stylosanthes scabra, an Orphan Legume from the Brazilian Caatinga.</title>
        <authorList>
            <person name="Ferreira-Neto J.R.C."/>
            <person name="da Silva M.D."/>
            <person name="Binneck E."/>
            <person name="de Melo N.F."/>
            <person name="da Silva R.H."/>
            <person name="de Melo A.L.T.M."/>
            <person name="Pandolfi V."/>
            <person name="Bustamante F.O."/>
            <person name="Brasileiro-Vidal A.C."/>
            <person name="Benko-Iseppon A.M."/>
        </authorList>
    </citation>
    <scope>NUCLEOTIDE SEQUENCE [LARGE SCALE GENOMIC DNA]</scope>
    <source>
        <tissue evidence="2">Leaves</tissue>
    </source>
</reference>